<keyword evidence="3" id="KW-1185">Reference proteome</keyword>
<dbReference type="InterPro" id="IPR041920">
    <property type="entry name" value="ROS/MUCR_sf"/>
</dbReference>
<dbReference type="EMBL" id="BMZD01000002">
    <property type="protein sequence ID" value="GGZ94065.1"/>
    <property type="molecule type" value="Genomic_DNA"/>
</dbReference>
<comment type="caution">
    <text evidence="2">The sequence shown here is derived from an EMBL/GenBank/DDBJ whole genome shotgun (WGS) entry which is preliminary data.</text>
</comment>
<comment type="similarity">
    <text evidence="1">Belongs to the ros/MucR family.</text>
</comment>
<organism evidence="2 3">
    <name type="scientific">Novosphingobium arvoryzae</name>
    <dbReference type="NCBI Taxonomy" id="1256514"/>
    <lineage>
        <taxon>Bacteria</taxon>
        <taxon>Pseudomonadati</taxon>
        <taxon>Pseudomonadota</taxon>
        <taxon>Alphaproteobacteria</taxon>
        <taxon>Sphingomonadales</taxon>
        <taxon>Sphingomonadaceae</taxon>
        <taxon>Novosphingobium</taxon>
    </lineage>
</organism>
<evidence type="ECO:0000313" key="2">
    <source>
        <dbReference type="EMBL" id="GGZ94065.1"/>
    </source>
</evidence>
<dbReference type="GO" id="GO:0006355">
    <property type="term" value="P:regulation of DNA-templated transcription"/>
    <property type="evidence" value="ECO:0007669"/>
    <property type="project" value="InterPro"/>
</dbReference>
<dbReference type="Pfam" id="PF05443">
    <property type="entry name" value="ROS_MUCR"/>
    <property type="match status" value="1"/>
</dbReference>
<proteinExistence type="inferred from homology"/>
<evidence type="ECO:0000256" key="1">
    <source>
        <dbReference type="ARBA" id="ARBA00007031"/>
    </source>
</evidence>
<gene>
    <name evidence="2" type="ORF">GCM10011617_12650</name>
</gene>
<reference evidence="2" key="2">
    <citation type="submission" date="2020-09" db="EMBL/GenBank/DDBJ databases">
        <authorList>
            <person name="Sun Q."/>
            <person name="Kim S."/>
        </authorList>
    </citation>
    <scope>NUCLEOTIDE SEQUENCE</scope>
    <source>
        <strain evidence="2">KCTC 32422</strain>
    </source>
</reference>
<sequence length="177" mass="19123">MHKLHGAVAFPAFLTIVAAIFWDGETMDNETLITLTSDIVSAHVSNNSVAVNDLPSLIQSVYQALATVGEPAPVIEEQLVPAVSARASVKPDFVTCMECGFKGKMLKRHLMTDHGLTPQEYRTRWNLSSDHPMVAPKYAAQRAELAKSIGLGRKMGEKVVAKGGRKKKVAAPAVEAE</sequence>
<accession>A0A918REY9</accession>
<dbReference type="InterPro" id="IPR008807">
    <property type="entry name" value="ROS_MUCR"/>
</dbReference>
<dbReference type="GO" id="GO:0008270">
    <property type="term" value="F:zinc ion binding"/>
    <property type="evidence" value="ECO:0007669"/>
    <property type="project" value="InterPro"/>
</dbReference>
<dbReference type="AlphaFoldDB" id="A0A918REY9"/>
<dbReference type="Gene3D" id="1.10.10.1550">
    <property type="entry name" value="ROS/MUCR transcriptional regulator protein"/>
    <property type="match status" value="1"/>
</dbReference>
<dbReference type="GO" id="GO:0003677">
    <property type="term" value="F:DNA binding"/>
    <property type="evidence" value="ECO:0007669"/>
    <property type="project" value="InterPro"/>
</dbReference>
<dbReference type="Proteomes" id="UP000634139">
    <property type="component" value="Unassembled WGS sequence"/>
</dbReference>
<evidence type="ECO:0000313" key="3">
    <source>
        <dbReference type="Proteomes" id="UP000634139"/>
    </source>
</evidence>
<protein>
    <recommendedName>
        <fullName evidence="4">MucR family transcriptional regulator</fullName>
    </recommendedName>
</protein>
<evidence type="ECO:0008006" key="4">
    <source>
        <dbReference type="Google" id="ProtNLM"/>
    </source>
</evidence>
<name>A0A918REY9_9SPHN</name>
<reference evidence="2" key="1">
    <citation type="journal article" date="2014" name="Int. J. Syst. Evol. Microbiol.">
        <title>Complete genome sequence of Corynebacterium casei LMG S-19264T (=DSM 44701T), isolated from a smear-ripened cheese.</title>
        <authorList>
            <consortium name="US DOE Joint Genome Institute (JGI-PGF)"/>
            <person name="Walter F."/>
            <person name="Albersmeier A."/>
            <person name="Kalinowski J."/>
            <person name="Ruckert C."/>
        </authorList>
    </citation>
    <scope>NUCLEOTIDE SEQUENCE</scope>
    <source>
        <strain evidence="2">KCTC 32422</strain>
    </source>
</reference>